<dbReference type="SMART" id="SM00052">
    <property type="entry name" value="EAL"/>
    <property type="match status" value="1"/>
</dbReference>
<keyword evidence="4" id="KW-1133">Transmembrane helix</keyword>
<dbReference type="AlphaFoldDB" id="A0A087MFQ9"/>
<accession>A0A087MFQ9</accession>
<dbReference type="Pfam" id="PF00990">
    <property type="entry name" value="GGDEF"/>
    <property type="match status" value="1"/>
</dbReference>
<protein>
    <recommendedName>
        <fullName evidence="11">Diguanylate cyclase</fullName>
    </recommendedName>
</protein>
<dbReference type="InterPro" id="IPR042240">
    <property type="entry name" value="CHASE_sf"/>
</dbReference>
<dbReference type="CDD" id="cd01949">
    <property type="entry name" value="GGDEF"/>
    <property type="match status" value="1"/>
</dbReference>
<dbReference type="Pfam" id="PF00563">
    <property type="entry name" value="EAL"/>
    <property type="match status" value="1"/>
</dbReference>
<dbReference type="SUPFAM" id="SSF55785">
    <property type="entry name" value="PYP-like sensor domain (PAS domain)"/>
    <property type="match status" value="1"/>
</dbReference>
<evidence type="ECO:0000259" key="7">
    <source>
        <dbReference type="PROSITE" id="PS50883"/>
    </source>
</evidence>
<feature type="domain" description="GGDEF" evidence="8">
    <location>
        <begin position="496"/>
        <end position="629"/>
    </location>
</feature>
<evidence type="ECO:0000256" key="1">
    <source>
        <dbReference type="ARBA" id="ARBA00001946"/>
    </source>
</evidence>
<comment type="caution">
    <text evidence="9">The sequence shown here is derived from an EMBL/GenBank/DDBJ whole genome shotgun (WGS) entry which is preliminary data.</text>
</comment>
<dbReference type="CDD" id="cd01948">
    <property type="entry name" value="EAL"/>
    <property type="match status" value="1"/>
</dbReference>
<comment type="subcellular location">
    <subcellularLocation>
        <location evidence="2">Membrane</location>
    </subcellularLocation>
</comment>
<evidence type="ECO:0000256" key="5">
    <source>
        <dbReference type="ARBA" id="ARBA00023136"/>
    </source>
</evidence>
<dbReference type="Gene3D" id="3.30.450.20">
    <property type="entry name" value="PAS domain"/>
    <property type="match status" value="1"/>
</dbReference>
<feature type="domain" description="EAL" evidence="7">
    <location>
        <begin position="640"/>
        <end position="895"/>
    </location>
</feature>
<evidence type="ECO:0008006" key="11">
    <source>
        <dbReference type="Google" id="ProtNLM"/>
    </source>
</evidence>
<name>A0A087MFQ9_9GAMM</name>
<evidence type="ECO:0000259" key="8">
    <source>
        <dbReference type="PROSITE" id="PS50887"/>
    </source>
</evidence>
<dbReference type="SMART" id="SM00267">
    <property type="entry name" value="GGDEF"/>
    <property type="match status" value="1"/>
</dbReference>
<dbReference type="STRING" id="1121014.N788_07290"/>
<dbReference type="InterPro" id="IPR029787">
    <property type="entry name" value="Nucleotide_cyclase"/>
</dbReference>
<dbReference type="Pfam" id="PF03924">
    <property type="entry name" value="CHASE"/>
    <property type="match status" value="1"/>
</dbReference>
<dbReference type="RefSeq" id="WP_084696036.1">
    <property type="nucleotide sequence ID" value="NZ_AVCJ01000049.1"/>
</dbReference>
<dbReference type="Gene3D" id="3.20.20.450">
    <property type="entry name" value="EAL domain"/>
    <property type="match status" value="1"/>
</dbReference>
<gene>
    <name evidence="9" type="ORF">N788_07290</name>
</gene>
<dbReference type="PANTHER" id="PTHR44757:SF4">
    <property type="entry name" value="DIGUANYLATE CYCLASE DGCE-RELATED"/>
    <property type="match status" value="1"/>
</dbReference>
<evidence type="ECO:0000256" key="2">
    <source>
        <dbReference type="ARBA" id="ARBA00004370"/>
    </source>
</evidence>
<dbReference type="GO" id="GO:0003824">
    <property type="term" value="F:catalytic activity"/>
    <property type="evidence" value="ECO:0007669"/>
    <property type="project" value="UniProtKB-ARBA"/>
</dbReference>
<dbReference type="SMART" id="SM01079">
    <property type="entry name" value="CHASE"/>
    <property type="match status" value="1"/>
</dbReference>
<dbReference type="PANTHER" id="PTHR44757">
    <property type="entry name" value="DIGUANYLATE CYCLASE DGCP"/>
    <property type="match status" value="1"/>
</dbReference>
<dbReference type="SUPFAM" id="SSF141868">
    <property type="entry name" value="EAL domain-like"/>
    <property type="match status" value="1"/>
</dbReference>
<dbReference type="PROSITE" id="PS50887">
    <property type="entry name" value="GGDEF"/>
    <property type="match status" value="1"/>
</dbReference>
<dbReference type="InterPro" id="IPR035965">
    <property type="entry name" value="PAS-like_dom_sf"/>
</dbReference>
<dbReference type="GO" id="GO:0007165">
    <property type="term" value="P:signal transduction"/>
    <property type="evidence" value="ECO:0007669"/>
    <property type="project" value="UniProtKB-ARBA"/>
</dbReference>
<keyword evidence="10" id="KW-1185">Reference proteome</keyword>
<dbReference type="Gene3D" id="3.30.70.270">
    <property type="match status" value="1"/>
</dbReference>
<evidence type="ECO:0000313" key="9">
    <source>
        <dbReference type="EMBL" id="KFL35712.1"/>
    </source>
</evidence>
<dbReference type="InterPro" id="IPR006189">
    <property type="entry name" value="CHASE_dom"/>
</dbReference>
<evidence type="ECO:0000313" key="10">
    <source>
        <dbReference type="Proteomes" id="UP000029085"/>
    </source>
</evidence>
<dbReference type="InterPro" id="IPR043128">
    <property type="entry name" value="Rev_trsase/Diguanyl_cyclase"/>
</dbReference>
<sequence length="895" mass="98197">MHRKDGGFLGQPAWLWSLGALLVGLALSTLAAALHHDALARSEALRLERLAERSFESVEGQLQTCGLLVRSVQALFLASDSVTPEEFETVYANLRPREQFPSLQAMAYAERSARPAPDAAPDGREHYLTTLVAPRSGNELLLGLDVATQPANLAAARFARDADRPVMSGPFQLIQRSGMPGPNDGITIRLPIYSAGDPPRDLAARRSREIGTLAASFRVSRLIADSLPAETRERFRVRVLDVTDSGRALLFEQGDPNEAAGMVDPGSRPQATYVRELAFGGRTWRFEAEPLPDADPATWLPALTFGIGVLASLLLATLAWSIAGTRGRALALAGEMTSQFQQSEARFRALNDLLPALVMLARADDAQLVYVNQACRDRFGIGDQVESTRLVELVEDPELRERILRLPGAPDGIINESARLQGPQQPAFWATLSVSCIMLGDQPHLLAVANDITELRVLSEELSYQAKHDSLTGLYNRREFERRLDAAITSLDAGGPPWALLYMDLDQFKLVNDTSGHYAGDQLLAQLATLLSGMLPEGAVVARLGGDEFAMLVEGSDENTAVALAETLRTEIDGYSFGWEQRNYTISTSIGVVMLRGPGLSQRALMAHADTACYMAKERGRNRVHLFSEQDSETSQRRSEMEWAGRIRQALADGRFLLHFQELAPLWEGEQSAGVHMEMLVRLRDEKGTLVPPGAFIPAAERFGLMPQLDRWVVETTLANFNRLHPSGKPVSMCAINLSGPTFEDGAFADFVLDALERHGVSPRRICFEITETAAVSSMARAVEFMQRLRAAGCKFSLDDFGSGMASFGYLKNLPVDYIKIDGSFIRNIETDPVSYSIVRAVTDIGHQLGLQVVGEWVADERARDLLRGLSVDYAQGFAIHKPEAALCFRDPPRT</sequence>
<dbReference type="Gene3D" id="3.30.450.350">
    <property type="entry name" value="CHASE domain"/>
    <property type="match status" value="1"/>
</dbReference>
<organism evidence="9 10">
    <name type="scientific">Arenimonas donghaensis DSM 18148 = HO3-R19</name>
    <dbReference type="NCBI Taxonomy" id="1121014"/>
    <lineage>
        <taxon>Bacteria</taxon>
        <taxon>Pseudomonadati</taxon>
        <taxon>Pseudomonadota</taxon>
        <taxon>Gammaproteobacteria</taxon>
        <taxon>Lysobacterales</taxon>
        <taxon>Lysobacteraceae</taxon>
        <taxon>Arenimonas</taxon>
    </lineage>
</organism>
<dbReference type="InterPro" id="IPR052155">
    <property type="entry name" value="Biofilm_reg_signaling"/>
</dbReference>
<keyword evidence="5" id="KW-0472">Membrane</keyword>
<evidence type="ECO:0000259" key="6">
    <source>
        <dbReference type="PROSITE" id="PS50839"/>
    </source>
</evidence>
<dbReference type="PROSITE" id="PS50839">
    <property type="entry name" value="CHASE"/>
    <property type="match status" value="1"/>
</dbReference>
<reference evidence="10" key="1">
    <citation type="submission" date="2013-08" db="EMBL/GenBank/DDBJ databases">
        <title>Genome sequencing of Arenimonas donghaensis.</title>
        <authorList>
            <person name="Chen F."/>
            <person name="Wang G."/>
        </authorList>
    </citation>
    <scope>NUCLEOTIDE SEQUENCE [LARGE SCALE GENOMIC DNA]</scope>
    <source>
        <strain evidence="10">HO3-R19</strain>
    </source>
</reference>
<comment type="cofactor">
    <cofactor evidence="1">
        <name>Mg(2+)</name>
        <dbReference type="ChEBI" id="CHEBI:18420"/>
    </cofactor>
</comment>
<dbReference type="GO" id="GO:0016020">
    <property type="term" value="C:membrane"/>
    <property type="evidence" value="ECO:0007669"/>
    <property type="project" value="UniProtKB-SubCell"/>
</dbReference>
<reference evidence="9 10" key="2">
    <citation type="journal article" date="2015" name="Stand. Genomic Sci.">
        <title>High quality draft genomic sequence of Arenimonas donghaensis DSM 18148(T).</title>
        <authorList>
            <person name="Chen F."/>
            <person name="Wang H."/>
            <person name="Cao Y."/>
            <person name="Li X."/>
            <person name="Wang G."/>
        </authorList>
    </citation>
    <scope>NUCLEOTIDE SEQUENCE [LARGE SCALE GENOMIC DNA]</scope>
    <source>
        <strain evidence="9 10">HO3-R19</strain>
    </source>
</reference>
<dbReference type="InterPro" id="IPR000160">
    <property type="entry name" value="GGDEF_dom"/>
</dbReference>
<evidence type="ECO:0000256" key="4">
    <source>
        <dbReference type="ARBA" id="ARBA00022989"/>
    </source>
</evidence>
<dbReference type="InterPro" id="IPR035919">
    <property type="entry name" value="EAL_sf"/>
</dbReference>
<dbReference type="InterPro" id="IPR001633">
    <property type="entry name" value="EAL_dom"/>
</dbReference>
<proteinExistence type="predicted"/>
<dbReference type="NCBIfam" id="TIGR00254">
    <property type="entry name" value="GGDEF"/>
    <property type="match status" value="1"/>
</dbReference>
<evidence type="ECO:0000256" key="3">
    <source>
        <dbReference type="ARBA" id="ARBA00022692"/>
    </source>
</evidence>
<dbReference type="FunFam" id="3.30.70.270:FF:000001">
    <property type="entry name" value="Diguanylate cyclase domain protein"/>
    <property type="match status" value="1"/>
</dbReference>
<dbReference type="Proteomes" id="UP000029085">
    <property type="component" value="Unassembled WGS sequence"/>
</dbReference>
<dbReference type="PROSITE" id="PS50883">
    <property type="entry name" value="EAL"/>
    <property type="match status" value="1"/>
</dbReference>
<keyword evidence="3" id="KW-0812">Transmembrane</keyword>
<feature type="domain" description="CHASE" evidence="6">
    <location>
        <begin position="115"/>
        <end position="227"/>
    </location>
</feature>
<dbReference type="PATRIC" id="fig|1121014.3.peg.2360"/>
<dbReference type="SUPFAM" id="SSF55073">
    <property type="entry name" value="Nucleotide cyclase"/>
    <property type="match status" value="1"/>
</dbReference>
<dbReference type="EMBL" id="AVCJ01000049">
    <property type="protein sequence ID" value="KFL35712.1"/>
    <property type="molecule type" value="Genomic_DNA"/>
</dbReference>